<proteinExistence type="predicted"/>
<dbReference type="EMBL" id="CP046453">
    <property type="protein sequence ID" value="QGU05456.1"/>
    <property type="molecule type" value="Genomic_DNA"/>
</dbReference>
<protein>
    <recommendedName>
        <fullName evidence="3">DUF393 domain-containing protein</fullName>
    </recommendedName>
</protein>
<evidence type="ECO:0000313" key="1">
    <source>
        <dbReference type="EMBL" id="QGU05456.1"/>
    </source>
</evidence>
<evidence type="ECO:0000313" key="2">
    <source>
        <dbReference type="Proteomes" id="UP000425178"/>
    </source>
</evidence>
<dbReference type="KEGG" id="ccoe:CETAM_11110"/>
<dbReference type="Proteomes" id="UP000425178">
    <property type="component" value="Chromosome"/>
</dbReference>
<sequence>MTFFYDRDCSFCRAAAGRLVRLAPLIDVAPLPLRHHAIFRAAGGDELGHRAIGCALAVGGRARWVRLIGRVLCLRPLDPLWGAGYRWVAANRARLPMP</sequence>
<dbReference type="RefSeq" id="WP_156228896.1">
    <property type="nucleotide sequence ID" value="NZ_CP046453.1"/>
</dbReference>
<evidence type="ECO:0008006" key="3">
    <source>
        <dbReference type="Google" id="ProtNLM"/>
    </source>
</evidence>
<organism evidence="1 2">
    <name type="scientific">Corynebacterium comes</name>
    <dbReference type="NCBI Taxonomy" id="2675218"/>
    <lineage>
        <taxon>Bacteria</taxon>
        <taxon>Bacillati</taxon>
        <taxon>Actinomycetota</taxon>
        <taxon>Actinomycetes</taxon>
        <taxon>Mycobacteriales</taxon>
        <taxon>Corynebacteriaceae</taxon>
        <taxon>Corynebacterium</taxon>
    </lineage>
</organism>
<gene>
    <name evidence="1" type="ORF">CETAM_11110</name>
</gene>
<reference evidence="1 2" key="1">
    <citation type="journal article" date="2021" name="Int. J. Syst. Evol. Microbiol.">
        <title>Classification of three corynebacterial strains isolated from a small paddock in North Rhine-Westphalia: proposal of &lt;i&gt;Corynebacterium kalinowskii&lt;/i&gt; sp. nov., &lt;i&gt;Corynebacterium comes&lt;/i&gt; sp. nov. and &lt;i&gt;Corynebacterium occultum&lt;/i&gt; sp. nov.</title>
        <authorList>
            <person name="Schaffert L."/>
            <person name="Ruwe M."/>
            <person name="Milse J."/>
            <person name="Hanuschka K."/>
            <person name="Ortseifen V."/>
            <person name="Droste J."/>
            <person name="Brandt D."/>
            <person name="Schl L."/>
            <person name="Kutter Y."/>
            <person name="Vinke S."/>
            <person name="Vieh P."/>
            <person name="Jacob L."/>
            <person name="L N.C."/>
            <person name="Schulte-Berndt E."/>
            <person name="Hain C."/>
            <person name="Linder M."/>
            <person name="Schmidt P."/>
            <person name="Wollenschl L."/>
            <person name="Luttermann T."/>
            <person name="Thieme E."/>
            <person name="Hassa J."/>
            <person name="Haak M."/>
            <person name="Wittchen M."/>
            <person name="Mentz A."/>
            <person name="Persicke M."/>
            <person name="Busche T."/>
            <person name="R C."/>
        </authorList>
    </citation>
    <scope>NUCLEOTIDE SEQUENCE [LARGE SCALE GENOMIC DNA]</scope>
    <source>
        <strain evidence="1 2">2019</strain>
    </source>
</reference>
<name>A0A6B8W3E7_9CORY</name>
<accession>A0A6B8W3E7</accession>
<keyword evidence="2" id="KW-1185">Reference proteome</keyword>
<dbReference type="AlphaFoldDB" id="A0A6B8W3E7"/>